<dbReference type="NCBIfam" id="TIGR01509">
    <property type="entry name" value="HAD-SF-IA-v3"/>
    <property type="match status" value="1"/>
</dbReference>
<dbReference type="AlphaFoldDB" id="A0AAE3NZD6"/>
<dbReference type="SFLD" id="SFLDG01129">
    <property type="entry name" value="C1.5:_HAD__Beta-PGM__Phosphata"/>
    <property type="match status" value="1"/>
</dbReference>
<proteinExistence type="predicted"/>
<dbReference type="GO" id="GO:0006281">
    <property type="term" value="P:DNA repair"/>
    <property type="evidence" value="ECO:0007669"/>
    <property type="project" value="TreeGrafter"/>
</dbReference>
<dbReference type="Pfam" id="PF00702">
    <property type="entry name" value="Hydrolase"/>
    <property type="match status" value="1"/>
</dbReference>
<sequence length="216" mass="22913">MTRPDLVIFDCDGVLVDSEPLTNDLLQRDLAARGLPLSPDRIDRLFTGGTMAGVGETAREMGADIPPGWVEGFYETMYARLAEGTPLIDGVAAALDRLDVAGIPYAVGSNGSERKMRITLGQHPAIWARLRDRLYSAHTYGIAKPDPGLFLRAAADAGVPPDRCAVIDDSPSGCTAGLRAGMRTLGFAAHGQGPRLAALGAEVFRSMADLPRLLAL</sequence>
<name>A0AAE3NZD6_9RHOB</name>
<dbReference type="EMBL" id="JARGYC010000097">
    <property type="protein sequence ID" value="MDF0603482.1"/>
    <property type="molecule type" value="Genomic_DNA"/>
</dbReference>
<gene>
    <name evidence="1" type="ORF">P1J78_22380</name>
</gene>
<dbReference type="InterPro" id="IPR023198">
    <property type="entry name" value="PGP-like_dom2"/>
</dbReference>
<dbReference type="PANTHER" id="PTHR43434">
    <property type="entry name" value="PHOSPHOGLYCOLATE PHOSPHATASE"/>
    <property type="match status" value="1"/>
</dbReference>
<dbReference type="Gene3D" id="3.40.50.1000">
    <property type="entry name" value="HAD superfamily/HAD-like"/>
    <property type="match status" value="1"/>
</dbReference>
<dbReference type="Proteomes" id="UP001220964">
    <property type="component" value="Unassembled WGS sequence"/>
</dbReference>
<keyword evidence="1" id="KW-0378">Hydrolase</keyword>
<dbReference type="PRINTS" id="PR00413">
    <property type="entry name" value="HADHALOGNASE"/>
</dbReference>
<organism evidence="1 2">
    <name type="scientific">Psychromarinibacter sediminicola</name>
    <dbReference type="NCBI Taxonomy" id="3033385"/>
    <lineage>
        <taxon>Bacteria</taxon>
        <taxon>Pseudomonadati</taxon>
        <taxon>Pseudomonadota</taxon>
        <taxon>Alphaproteobacteria</taxon>
        <taxon>Rhodobacterales</taxon>
        <taxon>Paracoccaceae</taxon>
        <taxon>Psychromarinibacter</taxon>
    </lineage>
</organism>
<dbReference type="PANTHER" id="PTHR43434:SF24">
    <property type="entry name" value="HYDROLASE-RELATED"/>
    <property type="match status" value="1"/>
</dbReference>
<reference evidence="1" key="1">
    <citation type="submission" date="2023-03" db="EMBL/GenBank/DDBJ databases">
        <title>Multiphase analysis and comparison of six strains from genera Psychromarinibacter, Lutimaribacter, and Maritimibacter, including a novel species: Psychromarinibacter sediminicola sp. nov.</title>
        <authorList>
            <person name="Wang Y.-H."/>
            <person name="Ye M.-Q."/>
            <person name="Du Z.-J."/>
        </authorList>
    </citation>
    <scope>NUCLEOTIDE SEQUENCE</scope>
    <source>
        <strain evidence="1">C21-152</strain>
    </source>
</reference>
<dbReference type="InterPro" id="IPR023214">
    <property type="entry name" value="HAD_sf"/>
</dbReference>
<dbReference type="Gene3D" id="1.10.150.240">
    <property type="entry name" value="Putative phosphatase, domain 2"/>
    <property type="match status" value="1"/>
</dbReference>
<protein>
    <submittedName>
        <fullName evidence="1">HAD-IA family hydrolase</fullName>
    </submittedName>
</protein>
<dbReference type="GO" id="GO:0008967">
    <property type="term" value="F:phosphoglycolate phosphatase activity"/>
    <property type="evidence" value="ECO:0007669"/>
    <property type="project" value="TreeGrafter"/>
</dbReference>
<dbReference type="SUPFAM" id="SSF56784">
    <property type="entry name" value="HAD-like"/>
    <property type="match status" value="1"/>
</dbReference>
<accession>A0AAE3NZD6</accession>
<dbReference type="GO" id="GO:0005829">
    <property type="term" value="C:cytosol"/>
    <property type="evidence" value="ECO:0007669"/>
    <property type="project" value="TreeGrafter"/>
</dbReference>
<dbReference type="RefSeq" id="WP_275569600.1">
    <property type="nucleotide sequence ID" value="NZ_JARGYC010000097.1"/>
</dbReference>
<evidence type="ECO:0000313" key="2">
    <source>
        <dbReference type="Proteomes" id="UP001220964"/>
    </source>
</evidence>
<dbReference type="InterPro" id="IPR006439">
    <property type="entry name" value="HAD-SF_hydro_IA"/>
</dbReference>
<dbReference type="SFLD" id="SFLDS00003">
    <property type="entry name" value="Haloacid_Dehalogenase"/>
    <property type="match status" value="1"/>
</dbReference>
<dbReference type="InterPro" id="IPR050155">
    <property type="entry name" value="HAD-like_hydrolase_sf"/>
</dbReference>
<keyword evidence="2" id="KW-1185">Reference proteome</keyword>
<evidence type="ECO:0000313" key="1">
    <source>
        <dbReference type="EMBL" id="MDF0603482.1"/>
    </source>
</evidence>
<dbReference type="InterPro" id="IPR036412">
    <property type="entry name" value="HAD-like_sf"/>
</dbReference>
<comment type="caution">
    <text evidence="1">The sequence shown here is derived from an EMBL/GenBank/DDBJ whole genome shotgun (WGS) entry which is preliminary data.</text>
</comment>